<dbReference type="PRINTS" id="PR00730">
    <property type="entry name" value="THERMOLYSIN"/>
</dbReference>
<dbReference type="CDD" id="cd09597">
    <property type="entry name" value="M4_TLP"/>
    <property type="match status" value="1"/>
</dbReference>
<keyword evidence="6 8" id="KW-0482">Metalloprotease</keyword>
<dbReference type="Pfam" id="PF01447">
    <property type="entry name" value="Peptidase_M4"/>
    <property type="match status" value="1"/>
</dbReference>
<dbReference type="Proteomes" id="UP000248806">
    <property type="component" value="Unassembled WGS sequence"/>
</dbReference>
<keyword evidence="5 8" id="KW-0862">Zinc</keyword>
<dbReference type="OrthoDB" id="291295at2"/>
<evidence type="ECO:0000259" key="10">
    <source>
        <dbReference type="Pfam" id="PF01447"/>
    </source>
</evidence>
<dbReference type="GO" id="GO:0005576">
    <property type="term" value="C:extracellular region"/>
    <property type="evidence" value="ECO:0007669"/>
    <property type="project" value="UniProtKB-SubCell"/>
</dbReference>
<dbReference type="AlphaFoldDB" id="A0A326U5X6"/>
<dbReference type="Gene3D" id="3.10.170.10">
    <property type="match status" value="1"/>
</dbReference>
<dbReference type="InterPro" id="IPR013856">
    <property type="entry name" value="Peptidase_M4_domain"/>
</dbReference>
<dbReference type="GO" id="GO:0004222">
    <property type="term" value="F:metalloendopeptidase activity"/>
    <property type="evidence" value="ECO:0007669"/>
    <property type="project" value="UniProtKB-UniRule"/>
</dbReference>
<evidence type="ECO:0000256" key="6">
    <source>
        <dbReference type="ARBA" id="ARBA00023049"/>
    </source>
</evidence>
<name>A0A326U5X6_THEHA</name>
<feature type="compositionally biased region" description="Polar residues" evidence="9">
    <location>
        <begin position="67"/>
        <end position="79"/>
    </location>
</feature>
<feature type="domain" description="Peptidase M4" evidence="10">
    <location>
        <begin position="95"/>
        <end position="178"/>
    </location>
</feature>
<dbReference type="PANTHER" id="PTHR43579">
    <property type="match status" value="1"/>
</dbReference>
<comment type="similarity">
    <text evidence="1 8">Belongs to the peptidase M4 family.</text>
</comment>
<comment type="subcellular location">
    <subcellularLocation>
        <location evidence="8">Secreted</location>
    </subcellularLocation>
</comment>
<feature type="domain" description="Peptidase M4 C-terminal" evidence="11">
    <location>
        <begin position="181"/>
        <end position="349"/>
    </location>
</feature>
<evidence type="ECO:0000256" key="9">
    <source>
        <dbReference type="SAM" id="MobiDB-lite"/>
    </source>
</evidence>
<dbReference type="GO" id="GO:0006508">
    <property type="term" value="P:proteolysis"/>
    <property type="evidence" value="ECO:0007669"/>
    <property type="project" value="UniProtKB-KW"/>
</dbReference>
<evidence type="ECO:0000256" key="5">
    <source>
        <dbReference type="ARBA" id="ARBA00022833"/>
    </source>
</evidence>
<protein>
    <recommendedName>
        <fullName evidence="8">Neutral metalloproteinase</fullName>
        <ecNumber evidence="8">3.4.24.-</ecNumber>
    </recommendedName>
</protein>
<reference evidence="12 13" key="1">
    <citation type="submission" date="2018-06" db="EMBL/GenBank/DDBJ databases">
        <title>Genomic Encyclopedia of Archaeal and Bacterial Type Strains, Phase II (KMG-II): from individual species to whole genera.</title>
        <authorList>
            <person name="Goeker M."/>
        </authorList>
    </citation>
    <scope>NUCLEOTIDE SEQUENCE [LARGE SCALE GENOMIC DNA]</scope>
    <source>
        <strain evidence="12 13">ATCC BAA-1881</strain>
    </source>
</reference>
<evidence type="ECO:0000256" key="2">
    <source>
        <dbReference type="ARBA" id="ARBA00022670"/>
    </source>
</evidence>
<dbReference type="EMBL" id="QKUF01000008">
    <property type="protein sequence ID" value="PZW29376.1"/>
    <property type="molecule type" value="Genomic_DNA"/>
</dbReference>
<organism evidence="12 13">
    <name type="scientific">Thermosporothrix hazakensis</name>
    <dbReference type="NCBI Taxonomy" id="644383"/>
    <lineage>
        <taxon>Bacteria</taxon>
        <taxon>Bacillati</taxon>
        <taxon>Chloroflexota</taxon>
        <taxon>Ktedonobacteria</taxon>
        <taxon>Ktedonobacterales</taxon>
        <taxon>Thermosporotrichaceae</taxon>
        <taxon>Thermosporothrix</taxon>
    </lineage>
</organism>
<evidence type="ECO:0000313" key="12">
    <source>
        <dbReference type="EMBL" id="PZW29376.1"/>
    </source>
</evidence>
<comment type="caution">
    <text evidence="12">The sequence shown here is derived from an EMBL/GenBank/DDBJ whole genome shotgun (WGS) entry which is preliminary data.</text>
</comment>
<dbReference type="InterPro" id="IPR001570">
    <property type="entry name" value="Peptidase_M4_C_domain"/>
</dbReference>
<dbReference type="InterPro" id="IPR052759">
    <property type="entry name" value="Metalloprotease_M4"/>
</dbReference>
<dbReference type="Gene3D" id="1.10.390.10">
    <property type="entry name" value="Neutral Protease Domain 2"/>
    <property type="match status" value="1"/>
</dbReference>
<evidence type="ECO:0000259" key="11">
    <source>
        <dbReference type="Pfam" id="PF02868"/>
    </source>
</evidence>
<feature type="compositionally biased region" description="Polar residues" evidence="9">
    <location>
        <begin position="45"/>
        <end position="58"/>
    </location>
</feature>
<evidence type="ECO:0000256" key="3">
    <source>
        <dbReference type="ARBA" id="ARBA00022723"/>
    </source>
</evidence>
<sequence length="351" mass="39157">MAATTRSILSIIPPYITDAIKKNGSPQQRSRIQEMQELDQRLRTSRANVQRATSTAAQPTPEKARTVQRTIYDTHNTSELPGDSVRTEGSPEVSDPAVNEAYDGLGATYKLYQEVYRRNSIDNKGMALKGVVHYGRSYINAFWDGSYMVFGDGDGDLFNRFTVAVDVIGHELTHGVTEHEAHLIYEAQPGALNESISDVFGILTKQYALKQTAEESDWVVGAGLFTSRVKGQGIRSMKAPGTAYDDPILGKDPQPDHMRNYVQTFDDNGGVHINSGIPNRAFYLTATKIGGYAWEKAGRIWYDTLRDKKLLPYSTFRQFAKRTLENADKLYGKGPEYRAVQEAWNEVGVSI</sequence>
<dbReference type="SUPFAM" id="SSF55486">
    <property type="entry name" value="Metalloproteases ('zincins'), catalytic domain"/>
    <property type="match status" value="1"/>
</dbReference>
<dbReference type="RefSeq" id="WP_111322706.1">
    <property type="nucleotide sequence ID" value="NZ_BIFX01000001.1"/>
</dbReference>
<dbReference type="EC" id="3.4.24.-" evidence="8"/>
<proteinExistence type="inferred from homology"/>
<dbReference type="InterPro" id="IPR023612">
    <property type="entry name" value="Peptidase_M4"/>
</dbReference>
<dbReference type="PANTHER" id="PTHR43579:SF1">
    <property type="entry name" value="NEUTRAL METALLOPROTEINASE"/>
    <property type="match status" value="1"/>
</dbReference>
<dbReference type="InterPro" id="IPR027268">
    <property type="entry name" value="Peptidase_M4/M1_CTD_sf"/>
</dbReference>
<feature type="region of interest" description="Disordered" evidence="9">
    <location>
        <begin position="39"/>
        <end position="95"/>
    </location>
</feature>
<accession>A0A326U5X6</accession>
<keyword evidence="4 8" id="KW-0378">Hydrolase</keyword>
<dbReference type="Pfam" id="PF02868">
    <property type="entry name" value="Peptidase_M4_C"/>
    <property type="match status" value="1"/>
</dbReference>
<gene>
    <name evidence="12" type="ORF">EI42_02670</name>
</gene>
<keyword evidence="2 8" id="KW-0645">Protease</keyword>
<evidence type="ECO:0000256" key="8">
    <source>
        <dbReference type="RuleBase" id="RU366073"/>
    </source>
</evidence>
<keyword evidence="3" id="KW-0479">Metal-binding</keyword>
<comment type="function">
    <text evidence="8">Extracellular zinc metalloprotease.</text>
</comment>
<feature type="active site" evidence="7">
    <location>
        <position position="171"/>
    </location>
</feature>
<evidence type="ECO:0000256" key="1">
    <source>
        <dbReference type="ARBA" id="ARBA00009388"/>
    </source>
</evidence>
<keyword evidence="13" id="KW-1185">Reference proteome</keyword>
<dbReference type="GO" id="GO:0046872">
    <property type="term" value="F:metal ion binding"/>
    <property type="evidence" value="ECO:0007669"/>
    <property type="project" value="UniProtKB-UniRule"/>
</dbReference>
<evidence type="ECO:0000256" key="7">
    <source>
        <dbReference type="PIRSR" id="PIRSR623612-1"/>
    </source>
</evidence>
<feature type="active site" description="Proton donor" evidence="7">
    <location>
        <position position="272"/>
    </location>
</feature>
<comment type="cofactor">
    <cofactor evidence="8">
        <name>Zn(2+)</name>
        <dbReference type="ChEBI" id="CHEBI:29105"/>
    </cofactor>
</comment>
<keyword evidence="8" id="KW-0964">Secreted</keyword>
<evidence type="ECO:0000256" key="4">
    <source>
        <dbReference type="ARBA" id="ARBA00022801"/>
    </source>
</evidence>
<evidence type="ECO:0000313" key="13">
    <source>
        <dbReference type="Proteomes" id="UP000248806"/>
    </source>
</evidence>